<name>F4NVY9_BATDJ</name>
<dbReference type="PANTHER" id="PTHR47369:SF2">
    <property type="entry name" value="BTB_POZ DOMAIN-CONTAINING PROTEIN 2"/>
    <property type="match status" value="1"/>
</dbReference>
<dbReference type="InParanoid" id="F4NVY9"/>
<dbReference type="GO" id="GO:0000151">
    <property type="term" value="C:ubiquitin ligase complex"/>
    <property type="evidence" value="ECO:0000318"/>
    <property type="project" value="GO_Central"/>
</dbReference>
<feature type="compositionally biased region" description="Polar residues" evidence="1">
    <location>
        <begin position="16"/>
        <end position="29"/>
    </location>
</feature>
<accession>F4NVY9</accession>
<gene>
    <name evidence="2" type="ORF">BATDEDRAFT_36604</name>
</gene>
<reference evidence="2 3" key="1">
    <citation type="submission" date="2009-12" db="EMBL/GenBank/DDBJ databases">
        <title>The draft genome of Batrachochytrium dendrobatidis.</title>
        <authorList>
            <consortium name="US DOE Joint Genome Institute (JGI-PGF)"/>
            <person name="Kuo A."/>
            <person name="Salamov A."/>
            <person name="Schmutz J."/>
            <person name="Lucas S."/>
            <person name="Pitluck S."/>
            <person name="Rosenblum E."/>
            <person name="Stajich J."/>
            <person name="Eisen M."/>
            <person name="Grigoriev I.V."/>
        </authorList>
    </citation>
    <scope>NUCLEOTIDE SEQUENCE [LARGE SCALE GENOMIC DNA]</scope>
    <source>
        <strain evidence="3">JAM81 / FGSC 10211</strain>
    </source>
</reference>
<dbReference type="OMA" id="GFQTGNY"/>
<dbReference type="EMBL" id="GL882880">
    <property type="protein sequence ID" value="EGF82387.1"/>
    <property type="molecule type" value="Genomic_DNA"/>
</dbReference>
<evidence type="ECO:0000313" key="3">
    <source>
        <dbReference type="Proteomes" id="UP000007241"/>
    </source>
</evidence>
<keyword evidence="3" id="KW-1185">Reference proteome</keyword>
<feature type="compositionally biased region" description="Polar residues" evidence="1">
    <location>
        <begin position="391"/>
        <end position="405"/>
    </location>
</feature>
<dbReference type="Gene3D" id="3.30.710.10">
    <property type="entry name" value="Potassium Channel Kv1.1, Chain A"/>
    <property type="match status" value="1"/>
</dbReference>
<organism evidence="2 3">
    <name type="scientific">Batrachochytrium dendrobatidis (strain JAM81 / FGSC 10211)</name>
    <name type="common">Frog chytrid fungus</name>
    <dbReference type="NCBI Taxonomy" id="684364"/>
    <lineage>
        <taxon>Eukaryota</taxon>
        <taxon>Fungi</taxon>
        <taxon>Fungi incertae sedis</taxon>
        <taxon>Chytridiomycota</taxon>
        <taxon>Chytridiomycota incertae sedis</taxon>
        <taxon>Chytridiomycetes</taxon>
        <taxon>Rhizophydiales</taxon>
        <taxon>Rhizophydiales incertae sedis</taxon>
        <taxon>Batrachochytrium</taxon>
    </lineage>
</organism>
<dbReference type="RefSeq" id="XP_006676843.1">
    <property type="nucleotide sequence ID" value="XM_006676780.1"/>
</dbReference>
<sequence>MHQQEQLQEEKDSHNEISWPSSGTDQQQPMFGCMARNGDHTAMQQHYVQQQIQELESFRKHHQQPLHYPQPRADVISQVPTSSHDHICSHLYHNGYLQGLYADLVVRIQQQGPPGFKLLVDGLIFNLHRIIAIRSPVLATLLHEQEMSGEYQPMASVILNTEDPCITPQGVGIAFGHLYSSNGHALLSPKHGSKPDPDRSILLRAVFASAYLLGLSDLIAMTSDYIKDDISSSSVLGYCQFVSQPNSARYGPAITLLRESIFTFLCKGLIGEISERVGLIWQKKDSEGYKTLVQLFAELPFEWLKRTVESKSFEVASELERFAFAKEIIQLRARSRSPSTPSLIMAGDENVLLSFGGSKISGSGVTIVRKALRHSFSQSLGHIHLTTSETNGAGANGFNHTQQLQPERRVWKASH</sequence>
<dbReference type="Proteomes" id="UP000007241">
    <property type="component" value="Unassembled WGS sequence"/>
</dbReference>
<dbReference type="PANTHER" id="PTHR47369">
    <property type="entry name" value="BTB/POZ DOMAIN-CONTAINING PROTEIN"/>
    <property type="match status" value="1"/>
</dbReference>
<protein>
    <submittedName>
        <fullName evidence="2">Expressed protein</fullName>
    </submittedName>
</protein>
<dbReference type="FunCoup" id="F4NVY9">
    <property type="interactions" value="2"/>
</dbReference>
<dbReference type="STRING" id="684364.F4NVY9"/>
<dbReference type="HOGENOM" id="CLU_662187_0_0_1"/>
<feature type="compositionally biased region" description="Basic and acidic residues" evidence="1">
    <location>
        <begin position="406"/>
        <end position="415"/>
    </location>
</feature>
<dbReference type="OrthoDB" id="6359943at2759"/>
<dbReference type="GeneID" id="18241136"/>
<evidence type="ECO:0000256" key="1">
    <source>
        <dbReference type="SAM" id="MobiDB-lite"/>
    </source>
</evidence>
<dbReference type="InterPro" id="IPR011333">
    <property type="entry name" value="SKP1/BTB/POZ_sf"/>
</dbReference>
<feature type="region of interest" description="Disordered" evidence="1">
    <location>
        <begin position="391"/>
        <end position="415"/>
    </location>
</feature>
<proteinExistence type="predicted"/>
<dbReference type="AlphaFoldDB" id="F4NVY9"/>
<evidence type="ECO:0000313" key="2">
    <source>
        <dbReference type="EMBL" id="EGF82387.1"/>
    </source>
</evidence>
<feature type="region of interest" description="Disordered" evidence="1">
    <location>
        <begin position="1"/>
        <end position="30"/>
    </location>
</feature>